<dbReference type="AlphaFoldDB" id="A0A5B8N2K3"/>
<reference evidence="2 3" key="1">
    <citation type="submission" date="2018-07" db="EMBL/GenBank/DDBJ databases">
        <title>The complete nuclear genome of the prasinophyte Chloropicon primus (CCMP1205).</title>
        <authorList>
            <person name="Pombert J.-F."/>
            <person name="Otis C."/>
            <person name="Turmel M."/>
            <person name="Lemieux C."/>
        </authorList>
    </citation>
    <scope>NUCLEOTIDE SEQUENCE [LARGE SCALE GENOMIC DNA]</scope>
    <source>
        <strain evidence="2 3">CCMP1205</strain>
    </source>
</reference>
<name>A0A5B8N2K3_9CHLO</name>
<dbReference type="STRING" id="1764295.A0A5B8N2K3"/>
<evidence type="ECO:0000259" key="1">
    <source>
        <dbReference type="PROSITE" id="PS51269"/>
    </source>
</evidence>
<feature type="domain" description="COMM" evidence="1">
    <location>
        <begin position="2"/>
        <end position="70"/>
    </location>
</feature>
<dbReference type="OrthoDB" id="76101at2759"/>
<evidence type="ECO:0000313" key="3">
    <source>
        <dbReference type="Proteomes" id="UP000316726"/>
    </source>
</evidence>
<keyword evidence="3" id="KW-1185">Reference proteome</keyword>
<proteinExistence type="predicted"/>
<gene>
    <name evidence="2" type="ORF">A3770_20p86280</name>
</gene>
<organism evidence="2 3">
    <name type="scientific">Chloropicon primus</name>
    <dbReference type="NCBI Taxonomy" id="1764295"/>
    <lineage>
        <taxon>Eukaryota</taxon>
        <taxon>Viridiplantae</taxon>
        <taxon>Chlorophyta</taxon>
        <taxon>Chloropicophyceae</taxon>
        <taxon>Chloropicales</taxon>
        <taxon>Chloropicaceae</taxon>
        <taxon>Chloropicon</taxon>
    </lineage>
</organism>
<evidence type="ECO:0000313" key="2">
    <source>
        <dbReference type="EMBL" id="QDZ26110.1"/>
    </source>
</evidence>
<dbReference type="Proteomes" id="UP000316726">
    <property type="component" value="Chromosome 20"/>
</dbReference>
<dbReference type="PROSITE" id="PS51269">
    <property type="entry name" value="COMM"/>
    <property type="match status" value="1"/>
</dbReference>
<accession>A0A5B8N2K3</accession>
<protein>
    <recommendedName>
        <fullName evidence="1">COMM domain-containing protein</fullName>
    </recommendedName>
</protein>
<sequence>MELVDFEWRFGVTASTSEVKQVGRTFVHLKLIFNKDEGKPVVKTIELSIQQFYTLLSQLEQAQVQLEDMLL</sequence>
<dbReference type="InterPro" id="IPR017920">
    <property type="entry name" value="COMM"/>
</dbReference>
<dbReference type="EMBL" id="CP031053">
    <property type="protein sequence ID" value="QDZ26110.1"/>
    <property type="molecule type" value="Genomic_DNA"/>
</dbReference>
<dbReference type="Pfam" id="PF07258">
    <property type="entry name" value="COMM_domain"/>
    <property type="match status" value="1"/>
</dbReference>